<proteinExistence type="predicted"/>
<dbReference type="Proteomes" id="UP000239532">
    <property type="component" value="Unassembled WGS sequence"/>
</dbReference>
<sequence length="238" mass="27515">MIAVIVPCYNEEKRLKVSAFKEFIKANGKYHFFFVDDGSTDETYQMLYDNFYEDSRSNIIKADFNLGKGEAIRFAISKIPHQSFHYLAFIDADLEIPLDQLIELEKAFYSIPDTIAGLSIRIEIGNKKSSLVRRVGSSMIRKISSKLIGFSVPIRDTQCGCKMFSVRILDVFKEPFISSWLFDIEIILRIRNKYDKEGQSIRQIPLRKLNSVDGKINYKAAAILKLTQQLNKIRRCYN</sequence>
<dbReference type="SUPFAM" id="SSF53448">
    <property type="entry name" value="Nucleotide-diphospho-sugar transferases"/>
    <property type="match status" value="1"/>
</dbReference>
<dbReference type="AlphaFoldDB" id="A0A2S9WUJ6"/>
<dbReference type="InterPro" id="IPR029044">
    <property type="entry name" value="Nucleotide-diphossugar_trans"/>
</dbReference>
<organism evidence="2 3">
    <name type="scientific">Nonlabens agnitus</name>
    <dbReference type="NCBI Taxonomy" id="870484"/>
    <lineage>
        <taxon>Bacteria</taxon>
        <taxon>Pseudomonadati</taxon>
        <taxon>Bacteroidota</taxon>
        <taxon>Flavobacteriia</taxon>
        <taxon>Flavobacteriales</taxon>
        <taxon>Flavobacteriaceae</taxon>
        <taxon>Nonlabens</taxon>
    </lineage>
</organism>
<dbReference type="RefSeq" id="WP_105982786.1">
    <property type="nucleotide sequence ID" value="NZ_MQUC01000003.1"/>
</dbReference>
<dbReference type="Pfam" id="PF00535">
    <property type="entry name" value="Glycos_transf_2"/>
    <property type="match status" value="1"/>
</dbReference>
<gene>
    <name evidence="2" type="ORF">BST86_07785</name>
</gene>
<dbReference type="GO" id="GO:0006487">
    <property type="term" value="P:protein N-linked glycosylation"/>
    <property type="evidence" value="ECO:0007669"/>
    <property type="project" value="TreeGrafter"/>
</dbReference>
<protein>
    <recommendedName>
        <fullName evidence="1">Glycosyltransferase 2-like domain-containing protein</fullName>
    </recommendedName>
</protein>
<dbReference type="EMBL" id="MQUC01000003">
    <property type="protein sequence ID" value="PRP67006.1"/>
    <property type="molecule type" value="Genomic_DNA"/>
</dbReference>
<dbReference type="Gene3D" id="3.90.550.10">
    <property type="entry name" value="Spore Coat Polysaccharide Biosynthesis Protein SpsA, Chain A"/>
    <property type="match status" value="1"/>
</dbReference>
<evidence type="ECO:0000313" key="3">
    <source>
        <dbReference type="Proteomes" id="UP000239532"/>
    </source>
</evidence>
<accession>A0A2S9WUJ6</accession>
<evidence type="ECO:0000259" key="1">
    <source>
        <dbReference type="Pfam" id="PF00535"/>
    </source>
</evidence>
<feature type="domain" description="Glycosyltransferase 2-like" evidence="1">
    <location>
        <begin position="4"/>
        <end position="169"/>
    </location>
</feature>
<dbReference type="PANTHER" id="PTHR10859">
    <property type="entry name" value="GLYCOSYL TRANSFERASE"/>
    <property type="match status" value="1"/>
</dbReference>
<keyword evidence="3" id="KW-1185">Reference proteome</keyword>
<dbReference type="OrthoDB" id="952827at2"/>
<dbReference type="InterPro" id="IPR001173">
    <property type="entry name" value="Glyco_trans_2-like"/>
</dbReference>
<evidence type="ECO:0000313" key="2">
    <source>
        <dbReference type="EMBL" id="PRP67006.1"/>
    </source>
</evidence>
<comment type="caution">
    <text evidence="2">The sequence shown here is derived from an EMBL/GenBank/DDBJ whole genome shotgun (WGS) entry which is preliminary data.</text>
</comment>
<name>A0A2S9WUJ6_9FLAO</name>
<dbReference type="PANTHER" id="PTHR10859:SF91">
    <property type="entry name" value="DOLICHYL-PHOSPHATE BETA-GLUCOSYLTRANSFERASE"/>
    <property type="match status" value="1"/>
</dbReference>
<reference evidence="2 3" key="1">
    <citation type="submission" date="2016-11" db="EMBL/GenBank/DDBJ databases">
        <title>Trade-off between light-utilization and light-protection in marine flavobacteria.</title>
        <authorList>
            <person name="Kumagai Y."/>
        </authorList>
    </citation>
    <scope>NUCLEOTIDE SEQUENCE [LARGE SCALE GENOMIC DNA]</scope>
    <source>
        <strain evidence="2 3">JCM 17109</strain>
    </source>
</reference>